<feature type="repeat" description="ANK" evidence="3">
    <location>
        <begin position="47"/>
        <end position="70"/>
    </location>
</feature>
<feature type="repeat" description="ANK" evidence="3">
    <location>
        <begin position="223"/>
        <end position="255"/>
    </location>
</feature>
<dbReference type="InterPro" id="IPR002110">
    <property type="entry name" value="Ankyrin_rpt"/>
</dbReference>
<feature type="repeat" description="ANK" evidence="3">
    <location>
        <begin position="392"/>
        <end position="424"/>
    </location>
</feature>
<dbReference type="InterPro" id="IPR036770">
    <property type="entry name" value="Ankyrin_rpt-contain_sf"/>
</dbReference>
<name>A0A0L0DNG9_THETB</name>
<feature type="repeat" description="ANK" evidence="3">
    <location>
        <begin position="688"/>
        <end position="709"/>
    </location>
</feature>
<feature type="repeat" description="ANK" evidence="3">
    <location>
        <begin position="289"/>
        <end position="321"/>
    </location>
</feature>
<dbReference type="STRING" id="461836.A0A0L0DNG9"/>
<organism evidence="4 5">
    <name type="scientific">Thecamonas trahens ATCC 50062</name>
    <dbReference type="NCBI Taxonomy" id="461836"/>
    <lineage>
        <taxon>Eukaryota</taxon>
        <taxon>Apusozoa</taxon>
        <taxon>Apusomonadida</taxon>
        <taxon>Apusomonadidae</taxon>
        <taxon>Thecamonas</taxon>
    </lineage>
</organism>
<feature type="repeat" description="ANK" evidence="3">
    <location>
        <begin position="835"/>
        <end position="867"/>
    </location>
</feature>
<dbReference type="PANTHER" id="PTHR24198">
    <property type="entry name" value="ANKYRIN REPEAT AND PROTEIN KINASE DOMAIN-CONTAINING PROTEIN"/>
    <property type="match status" value="1"/>
</dbReference>
<dbReference type="GeneID" id="25568188"/>
<dbReference type="OrthoDB" id="3246549at2759"/>
<evidence type="ECO:0000256" key="2">
    <source>
        <dbReference type="ARBA" id="ARBA00023043"/>
    </source>
</evidence>
<dbReference type="Pfam" id="PF12796">
    <property type="entry name" value="Ank_2"/>
    <property type="match status" value="5"/>
</dbReference>
<sequence>MGGIPSRRSRTPLHEACARGDVRRVARMLEGDREFVAMDVNERAPPDGASPLHVAAAGDHGEVITYLLEKTSANPYQVRNDNASPLRVAVMGGRCAAAQALLAGMGHANLAANLRSVGEKVGELFSLAAASGNVGMLAILGKHLEFDIDARVHDCGGRVLHAAVWCGHVSATEHLLNKLAASPKVVNDREWTPLHVTALRSHAKVAKVIVGHSAADINAQSKSGRTPLHLAARTGALAVAEVLIASGAALDARSHDGFTPLHHAVKENNLDVASALLAAGARVDTRAVAGTSPLHTAALLGNLDAVRALLAAGAPVDALTTATDSTPLSLAAARGRTRVVSALVAAGADVNAPPQSPPLTGAAKAGHLGIVRELLKAGARQCDGTFDRLSGDAPSAVEAAARSGHTEVVALLVKSGADPERIAAALHLAAEGGHLETVRVLVELSPAAVAATDDAGHTAFELAARRGRVDVARFLARVGNIGPDVLASALHLAATGEHVPVMRVLVDDLCAPLDATHGSYASPVLVTAAQWASTAAPVAVLIDAGAPINAATTAGYTALHTAIVRGKADIVAVLLAAGAAAHTLSPAAVSPLAVAAAHAPTEVMAVLEPALQSLGTAAATDLLHRAAAADNVAALSFMLRGLGWPLTGRDASGRTLLHAARSSPGAVAELLSTEAAACCDLVAAPDTRGDTPLHAAVASRNASVVELLLTAACPAAVDYANASSETPLMLAASRTWFDGVVALLAAQATVSLVDSRGQNAAHRACAPPAAAAPGDAARVLECILAASPPSLVVAADERGAHPLHLAASHVRDVMATTLVAVLIDAGADVDAINNDSASPLSLAVKAGNTAAACALIAAGAEVNVTIAGDQTPIIMCGRSEVAYAAAQRPTLDVSRGVGGCTLLHTDLESMPELLDALLLHTPDLWLGDVAHESGMTPLMAAAARACPSSDLTYLRWLVLAVPSLSPAELRASLGVGPHHVDVLLTAALRGDVVGGLSRGLALPSRPLAFARIAPNALQLYPCNQAGDGSQATASAPIEDDSPNWELPLDRIVRAEASGTSLHILATAPENPARVDLIELEAQTPISAALWAGRVVGCARAARPRA</sequence>
<dbReference type="AlphaFoldDB" id="A0A0L0DNG9"/>
<dbReference type="SMART" id="SM00248">
    <property type="entry name" value="ANK"/>
    <property type="match status" value="20"/>
</dbReference>
<keyword evidence="5" id="KW-1185">Reference proteome</keyword>
<dbReference type="Gene3D" id="1.25.40.20">
    <property type="entry name" value="Ankyrin repeat-containing domain"/>
    <property type="match status" value="8"/>
</dbReference>
<gene>
    <name evidence="4" type="ORF">AMSG_09805</name>
</gene>
<dbReference type="OMA" id="IYYAVYH"/>
<evidence type="ECO:0000256" key="3">
    <source>
        <dbReference type="PROSITE-ProRule" id="PRU00023"/>
    </source>
</evidence>
<dbReference type="Proteomes" id="UP000054408">
    <property type="component" value="Unassembled WGS sequence"/>
</dbReference>
<protein>
    <submittedName>
        <fullName evidence="4">Uncharacterized protein</fullName>
    </submittedName>
</protein>
<evidence type="ECO:0000313" key="5">
    <source>
        <dbReference type="Proteomes" id="UP000054408"/>
    </source>
</evidence>
<dbReference type="PROSITE" id="PS50088">
    <property type="entry name" value="ANK_REPEAT"/>
    <property type="match status" value="10"/>
</dbReference>
<evidence type="ECO:0000256" key="1">
    <source>
        <dbReference type="ARBA" id="ARBA00022737"/>
    </source>
</evidence>
<dbReference type="PANTHER" id="PTHR24198:SF165">
    <property type="entry name" value="ANKYRIN REPEAT-CONTAINING PROTEIN-RELATED"/>
    <property type="match status" value="1"/>
</dbReference>
<dbReference type="SUPFAM" id="SSF48403">
    <property type="entry name" value="Ankyrin repeat"/>
    <property type="match status" value="3"/>
</dbReference>
<proteinExistence type="predicted"/>
<accession>A0A0L0DNG9</accession>
<feature type="repeat" description="ANK" evidence="3">
    <location>
        <begin position="323"/>
        <end position="355"/>
    </location>
</feature>
<dbReference type="eggNOG" id="KOG4177">
    <property type="taxonomic scope" value="Eukaryota"/>
</dbReference>
<dbReference type="PROSITE" id="PS50297">
    <property type="entry name" value="ANK_REP_REGION"/>
    <property type="match status" value="10"/>
</dbReference>
<reference evidence="4 5" key="1">
    <citation type="submission" date="2010-05" db="EMBL/GenBank/DDBJ databases">
        <title>The Genome Sequence of Thecamonas trahens ATCC 50062.</title>
        <authorList>
            <consortium name="The Broad Institute Genome Sequencing Platform"/>
            <person name="Russ C."/>
            <person name="Cuomo C."/>
            <person name="Shea T."/>
            <person name="Young S.K."/>
            <person name="Zeng Q."/>
            <person name="Koehrsen M."/>
            <person name="Haas B."/>
            <person name="Borodovsky M."/>
            <person name="Guigo R."/>
            <person name="Alvarado L."/>
            <person name="Berlin A."/>
            <person name="Bochicchio J."/>
            <person name="Borenstein D."/>
            <person name="Chapman S."/>
            <person name="Chen Z."/>
            <person name="Freedman E."/>
            <person name="Gellesch M."/>
            <person name="Goldberg J."/>
            <person name="Griggs A."/>
            <person name="Gujja S."/>
            <person name="Heilman E."/>
            <person name="Heiman D."/>
            <person name="Hepburn T."/>
            <person name="Howarth C."/>
            <person name="Jen D."/>
            <person name="Larson L."/>
            <person name="Mehta T."/>
            <person name="Park D."/>
            <person name="Pearson M."/>
            <person name="Roberts A."/>
            <person name="Saif S."/>
            <person name="Shenoy N."/>
            <person name="Sisk P."/>
            <person name="Stolte C."/>
            <person name="Sykes S."/>
            <person name="Thomson T."/>
            <person name="Walk T."/>
            <person name="White J."/>
            <person name="Yandava C."/>
            <person name="Burger G."/>
            <person name="Gray M.W."/>
            <person name="Holland P.W.H."/>
            <person name="King N."/>
            <person name="Lang F.B.F."/>
            <person name="Roger A.J."/>
            <person name="Ruiz-Trillo I."/>
            <person name="Lander E."/>
            <person name="Nusbaum C."/>
        </authorList>
    </citation>
    <scope>NUCLEOTIDE SEQUENCE [LARGE SCALE GENOMIC DNA]</scope>
    <source>
        <strain evidence="4 5">ATCC 50062</strain>
    </source>
</reference>
<dbReference type="PRINTS" id="PR01415">
    <property type="entry name" value="ANKYRIN"/>
</dbReference>
<dbReference type="EMBL" id="GL349483">
    <property type="protein sequence ID" value="KNC53854.1"/>
    <property type="molecule type" value="Genomic_DNA"/>
</dbReference>
<keyword evidence="2 3" id="KW-0040">ANK repeat</keyword>
<feature type="repeat" description="ANK" evidence="3">
    <location>
        <begin position="554"/>
        <end position="586"/>
    </location>
</feature>
<dbReference type="Pfam" id="PF00023">
    <property type="entry name" value="Ank"/>
    <property type="match status" value="3"/>
</dbReference>
<evidence type="ECO:0000313" key="4">
    <source>
        <dbReference type="EMBL" id="KNC53854.1"/>
    </source>
</evidence>
<feature type="repeat" description="ANK" evidence="3">
    <location>
        <begin position="256"/>
        <end position="288"/>
    </location>
</feature>
<dbReference type="RefSeq" id="XP_013754234.1">
    <property type="nucleotide sequence ID" value="XM_013898780.1"/>
</dbReference>
<keyword evidence="1" id="KW-0677">Repeat</keyword>
<feature type="repeat" description="ANK" evidence="3">
    <location>
        <begin position="798"/>
        <end position="834"/>
    </location>
</feature>